<dbReference type="AlphaFoldDB" id="A0A804KX29"/>
<dbReference type="PANTHER" id="PTHR31972">
    <property type="entry name" value="EXPRESSED PROTEIN"/>
    <property type="match status" value="1"/>
</dbReference>
<dbReference type="Proteomes" id="UP000012960">
    <property type="component" value="Unplaced"/>
</dbReference>
<proteinExistence type="predicted"/>
<dbReference type="Gramene" id="Ma10_t16790.1">
    <property type="protein sequence ID" value="Ma10_p16790.1"/>
    <property type="gene ID" value="Ma10_g16790"/>
</dbReference>
<dbReference type="EMBL" id="HG996476">
    <property type="protein sequence ID" value="CAG1853745.1"/>
    <property type="molecule type" value="Genomic_DNA"/>
</dbReference>
<dbReference type="OMA" id="LRIEVYW"/>
<organism evidence="2 3">
    <name type="scientific">Musa acuminata subsp. malaccensis</name>
    <name type="common">Wild banana</name>
    <name type="synonym">Musa malaccensis</name>
    <dbReference type="NCBI Taxonomy" id="214687"/>
    <lineage>
        <taxon>Eukaryota</taxon>
        <taxon>Viridiplantae</taxon>
        <taxon>Streptophyta</taxon>
        <taxon>Embryophyta</taxon>
        <taxon>Tracheophyta</taxon>
        <taxon>Spermatophyta</taxon>
        <taxon>Magnoliopsida</taxon>
        <taxon>Liliopsida</taxon>
        <taxon>Zingiberales</taxon>
        <taxon>Musaceae</taxon>
        <taxon>Musa</taxon>
    </lineage>
</organism>
<evidence type="ECO:0000313" key="1">
    <source>
        <dbReference type="EMBL" id="CAG1853745.1"/>
    </source>
</evidence>
<reference evidence="1" key="1">
    <citation type="submission" date="2021-03" db="EMBL/GenBank/DDBJ databases">
        <authorList>
            <consortium name="Genoscope - CEA"/>
            <person name="William W."/>
        </authorList>
    </citation>
    <scope>NUCLEOTIDE SEQUENCE</scope>
    <source>
        <strain evidence="1">Doubled-haploid Pahang</strain>
    </source>
</reference>
<protein>
    <submittedName>
        <fullName evidence="1">(wild Malaysian banana) hypothetical protein</fullName>
    </submittedName>
</protein>
<dbReference type="InterPro" id="IPR008586">
    <property type="entry name" value="DUF868_pln"/>
</dbReference>
<gene>
    <name evidence="1" type="ORF">GSMUA_319710.1</name>
</gene>
<evidence type="ECO:0000313" key="2">
    <source>
        <dbReference type="EnsemblPlants" id="Ma10_p16790.1"/>
    </source>
</evidence>
<dbReference type="EnsemblPlants" id="Ma10_t16790.1">
    <property type="protein sequence ID" value="Ma10_p16790.1"/>
    <property type="gene ID" value="Ma10_g16790"/>
</dbReference>
<dbReference type="PANTHER" id="PTHR31972:SF9">
    <property type="entry name" value="OS05G0108400 PROTEIN"/>
    <property type="match status" value="1"/>
</dbReference>
<dbReference type="OrthoDB" id="731074at2759"/>
<sequence>MQDPLFTFPSCFAPGERLPEDPTTAAATKSGQSIVTSIYRTKIAGHCRLITVTWCRDVLVRGLSVSVDDEGSGSGTESCGGGGGSQLVCFKVEMRPWHFWRKHGSRRFQVEGKAVDVLWDLRSAKFSGEPEPQSGFYVAVASDHEVVLLLGDNKKEAYRKTWCRPATIDATLVSRKEHVFGRTRFVTRARFQDKDRPHEIAIEYSSSSSGCSIGGNIDPEMVVKIDGSVAIHVKHLQWKFRGNECITVSRARVEVYWDVHDWLFSPGLRHAMFIFKPIALLSSSMPLSSSSSSTVDKHIALMTGSSGFCLFLYAWKLD</sequence>
<keyword evidence="3" id="KW-1185">Reference proteome</keyword>
<name>A0A804KX29_MUSAM</name>
<dbReference type="Pfam" id="PF05910">
    <property type="entry name" value="DUF868"/>
    <property type="match status" value="1"/>
</dbReference>
<reference evidence="2" key="2">
    <citation type="submission" date="2021-05" db="UniProtKB">
        <authorList>
            <consortium name="EnsemblPlants"/>
        </authorList>
    </citation>
    <scope>IDENTIFICATION</scope>
    <source>
        <strain evidence="2">subsp. malaccensis</strain>
    </source>
</reference>
<evidence type="ECO:0000313" key="3">
    <source>
        <dbReference type="Proteomes" id="UP000012960"/>
    </source>
</evidence>
<accession>A0A804KX29</accession>